<sequence length="94" mass="9862">MPLVLWRLQGGAVAAFVAAVIIGFLPTESCGSLFLPPTAVLPSGPVHELCSGNPGYALPFWLFIAAGVAFATAAYALHRLRARRRAGRSGTARI</sequence>
<keyword evidence="1" id="KW-1133">Transmembrane helix</keyword>
<keyword evidence="1" id="KW-0812">Transmembrane</keyword>
<comment type="caution">
    <text evidence="2">The sequence shown here is derived from an EMBL/GenBank/DDBJ whole genome shotgun (WGS) entry which is preliminary data.</text>
</comment>
<evidence type="ECO:0000313" key="2">
    <source>
        <dbReference type="EMBL" id="MDW4573668.1"/>
    </source>
</evidence>
<name>A0ABU4H2V3_9MICO</name>
<organism evidence="2 3">
    <name type="scientific">Microbacterium arthrosphaerae</name>
    <dbReference type="NCBI Taxonomy" id="792652"/>
    <lineage>
        <taxon>Bacteria</taxon>
        <taxon>Bacillati</taxon>
        <taxon>Actinomycetota</taxon>
        <taxon>Actinomycetes</taxon>
        <taxon>Micrococcales</taxon>
        <taxon>Microbacteriaceae</taxon>
        <taxon>Microbacterium</taxon>
    </lineage>
</organism>
<feature type="transmembrane region" description="Helical" evidence="1">
    <location>
        <begin position="55"/>
        <end position="77"/>
    </location>
</feature>
<evidence type="ECO:0000313" key="3">
    <source>
        <dbReference type="Proteomes" id="UP001283109"/>
    </source>
</evidence>
<reference evidence="2 3" key="1">
    <citation type="submission" date="2023-11" db="EMBL/GenBank/DDBJ databases">
        <title>Draft genome sequence of Microbacterium arthrosphaerae JCM 30492.</title>
        <authorList>
            <person name="Zhang G."/>
            <person name="Ding Y."/>
        </authorList>
    </citation>
    <scope>NUCLEOTIDE SEQUENCE [LARGE SCALE GENOMIC DNA]</scope>
    <source>
        <strain evidence="2 3">JCM 30492</strain>
    </source>
</reference>
<proteinExistence type="predicted"/>
<gene>
    <name evidence="2" type="ORF">R8Z58_12885</name>
</gene>
<keyword evidence="1" id="KW-0472">Membrane</keyword>
<dbReference type="RefSeq" id="WP_318354190.1">
    <property type="nucleotide sequence ID" value="NZ_JAWQEV010000004.1"/>
</dbReference>
<evidence type="ECO:0000256" key="1">
    <source>
        <dbReference type="SAM" id="Phobius"/>
    </source>
</evidence>
<keyword evidence="3" id="KW-1185">Reference proteome</keyword>
<dbReference type="EMBL" id="JAWQEV010000004">
    <property type="protein sequence ID" value="MDW4573668.1"/>
    <property type="molecule type" value="Genomic_DNA"/>
</dbReference>
<dbReference type="Proteomes" id="UP001283109">
    <property type="component" value="Unassembled WGS sequence"/>
</dbReference>
<feature type="transmembrane region" description="Helical" evidence="1">
    <location>
        <begin position="12"/>
        <end position="35"/>
    </location>
</feature>
<accession>A0ABU4H2V3</accession>
<protein>
    <submittedName>
        <fullName evidence="2">Uncharacterized protein</fullName>
    </submittedName>
</protein>